<organism evidence="2 3">
    <name type="scientific">Mucuna pruriens</name>
    <name type="common">Velvet bean</name>
    <name type="synonym">Dolichos pruriens</name>
    <dbReference type="NCBI Taxonomy" id="157652"/>
    <lineage>
        <taxon>Eukaryota</taxon>
        <taxon>Viridiplantae</taxon>
        <taxon>Streptophyta</taxon>
        <taxon>Embryophyta</taxon>
        <taxon>Tracheophyta</taxon>
        <taxon>Spermatophyta</taxon>
        <taxon>Magnoliopsida</taxon>
        <taxon>eudicotyledons</taxon>
        <taxon>Gunneridae</taxon>
        <taxon>Pentapetalae</taxon>
        <taxon>rosids</taxon>
        <taxon>fabids</taxon>
        <taxon>Fabales</taxon>
        <taxon>Fabaceae</taxon>
        <taxon>Papilionoideae</taxon>
        <taxon>50 kb inversion clade</taxon>
        <taxon>NPAAA clade</taxon>
        <taxon>indigoferoid/millettioid clade</taxon>
        <taxon>Phaseoleae</taxon>
        <taxon>Mucuna</taxon>
    </lineage>
</organism>
<dbReference type="Proteomes" id="UP000257109">
    <property type="component" value="Unassembled WGS sequence"/>
</dbReference>
<feature type="compositionally biased region" description="Basic and acidic residues" evidence="1">
    <location>
        <begin position="86"/>
        <end position="96"/>
    </location>
</feature>
<dbReference type="OrthoDB" id="1935289at2759"/>
<evidence type="ECO:0000313" key="3">
    <source>
        <dbReference type="Proteomes" id="UP000257109"/>
    </source>
</evidence>
<feature type="region of interest" description="Disordered" evidence="1">
    <location>
        <begin position="86"/>
        <end position="105"/>
    </location>
</feature>
<evidence type="ECO:0000313" key="2">
    <source>
        <dbReference type="EMBL" id="RDX71564.1"/>
    </source>
</evidence>
<evidence type="ECO:0000256" key="1">
    <source>
        <dbReference type="SAM" id="MobiDB-lite"/>
    </source>
</evidence>
<dbReference type="AlphaFoldDB" id="A0A371EZY5"/>
<name>A0A371EZY5_MUCPR</name>
<dbReference type="EMBL" id="QJKJ01011281">
    <property type="protein sequence ID" value="RDX71564.1"/>
    <property type="molecule type" value="Genomic_DNA"/>
</dbReference>
<accession>A0A371EZY5</accession>
<protein>
    <submittedName>
        <fullName evidence="2">Uncharacterized protein</fullName>
    </submittedName>
</protein>
<proteinExistence type="predicted"/>
<feature type="region of interest" description="Disordered" evidence="1">
    <location>
        <begin position="1"/>
        <end position="21"/>
    </location>
</feature>
<feature type="non-terminal residue" evidence="2">
    <location>
        <position position="1"/>
    </location>
</feature>
<gene>
    <name evidence="2" type="ORF">CR513_49076</name>
</gene>
<reference evidence="2" key="1">
    <citation type="submission" date="2018-05" db="EMBL/GenBank/DDBJ databases">
        <title>Draft genome of Mucuna pruriens seed.</title>
        <authorList>
            <person name="Nnadi N.E."/>
            <person name="Vos R."/>
            <person name="Hasami M.H."/>
            <person name="Devisetty U.K."/>
            <person name="Aguiy J.C."/>
        </authorList>
    </citation>
    <scope>NUCLEOTIDE SEQUENCE [LARGE SCALE GENOMIC DNA]</scope>
    <source>
        <strain evidence="2">JCA_2017</strain>
    </source>
</reference>
<sequence length="105" mass="12272">MNELDNTGIIKKRRSKSIQSNTDVNLREDACEQIARFFYNNAITLEVAKSDDFQKMCNLIAQHGPRFKPPSYDELRGKYLRQQVAETKESMEEHKTYWKKQGALS</sequence>
<keyword evidence="3" id="KW-1185">Reference proteome</keyword>
<comment type="caution">
    <text evidence="2">The sequence shown here is derived from an EMBL/GenBank/DDBJ whole genome shotgun (WGS) entry which is preliminary data.</text>
</comment>